<name>A0AAD5BUJ0_AMBAR</name>
<comment type="caution">
    <text evidence="1">The sequence shown here is derived from an EMBL/GenBank/DDBJ whole genome shotgun (WGS) entry which is preliminary data.</text>
</comment>
<organism evidence="1 2">
    <name type="scientific">Ambrosia artemisiifolia</name>
    <name type="common">Common ragweed</name>
    <dbReference type="NCBI Taxonomy" id="4212"/>
    <lineage>
        <taxon>Eukaryota</taxon>
        <taxon>Viridiplantae</taxon>
        <taxon>Streptophyta</taxon>
        <taxon>Embryophyta</taxon>
        <taxon>Tracheophyta</taxon>
        <taxon>Spermatophyta</taxon>
        <taxon>Magnoliopsida</taxon>
        <taxon>eudicotyledons</taxon>
        <taxon>Gunneridae</taxon>
        <taxon>Pentapetalae</taxon>
        <taxon>asterids</taxon>
        <taxon>campanulids</taxon>
        <taxon>Asterales</taxon>
        <taxon>Asteraceae</taxon>
        <taxon>Asteroideae</taxon>
        <taxon>Heliantheae alliance</taxon>
        <taxon>Heliantheae</taxon>
        <taxon>Ambrosia</taxon>
    </lineage>
</organism>
<evidence type="ECO:0000313" key="2">
    <source>
        <dbReference type="Proteomes" id="UP001206925"/>
    </source>
</evidence>
<gene>
    <name evidence="1" type="ORF">M8C21_031292</name>
</gene>
<protein>
    <submittedName>
        <fullName evidence="1">Uncharacterized protein</fullName>
    </submittedName>
</protein>
<reference evidence="1" key="1">
    <citation type="submission" date="2022-06" db="EMBL/GenBank/DDBJ databases">
        <title>Uncovering the hologenomic basis of an extraordinary plant invasion.</title>
        <authorList>
            <person name="Bieker V.C."/>
            <person name="Martin M.D."/>
            <person name="Gilbert T."/>
            <person name="Hodgins K."/>
            <person name="Battlay P."/>
            <person name="Petersen B."/>
            <person name="Wilson J."/>
        </authorList>
    </citation>
    <scope>NUCLEOTIDE SEQUENCE</scope>
    <source>
        <strain evidence="1">AA19_3_7</strain>
        <tissue evidence="1">Leaf</tissue>
    </source>
</reference>
<dbReference type="Proteomes" id="UP001206925">
    <property type="component" value="Unassembled WGS sequence"/>
</dbReference>
<keyword evidence="2" id="KW-1185">Reference proteome</keyword>
<evidence type="ECO:0000313" key="1">
    <source>
        <dbReference type="EMBL" id="KAI7729933.1"/>
    </source>
</evidence>
<dbReference type="AlphaFoldDB" id="A0AAD5BUJ0"/>
<sequence>MPRDGMIVCGICSFMFMRYVVVAVTEPRLNRGKEGVFLVMKYLRFNVILSARIITKPLTSEEEGKKTERKGKSIEFISWTSNLNALGLREQKFVSEMLVDDEAMELNKELMSKSLDLDDVVYVTQR</sequence>
<accession>A0AAD5BUJ0</accession>
<dbReference type="EMBL" id="JAMZMK010010878">
    <property type="protein sequence ID" value="KAI7729933.1"/>
    <property type="molecule type" value="Genomic_DNA"/>
</dbReference>
<proteinExistence type="predicted"/>